<comment type="catalytic activity">
    <reaction evidence="1 5">
        <text>a uridine in RNA = a pseudouridine in RNA</text>
        <dbReference type="Rhea" id="RHEA:48348"/>
        <dbReference type="Rhea" id="RHEA-COMP:12068"/>
        <dbReference type="Rhea" id="RHEA-COMP:12069"/>
        <dbReference type="ChEBI" id="CHEBI:65314"/>
        <dbReference type="ChEBI" id="CHEBI:65315"/>
    </reaction>
</comment>
<reference evidence="7 8" key="1">
    <citation type="submission" date="2020-08" db="EMBL/GenBank/DDBJ databases">
        <title>Genome public.</title>
        <authorList>
            <person name="Liu C."/>
            <person name="Sun Q."/>
        </authorList>
    </citation>
    <scope>NUCLEOTIDE SEQUENCE [LARGE SCALE GENOMIC DNA]</scope>
    <source>
        <strain evidence="7 8">NSJ-46</strain>
    </source>
</reference>
<comment type="similarity">
    <text evidence="2 5">Belongs to the pseudouridine synthase RluA family.</text>
</comment>
<dbReference type="EC" id="5.4.99.-" evidence="5"/>
<dbReference type="Pfam" id="PF01479">
    <property type="entry name" value="S4"/>
    <property type="match status" value="1"/>
</dbReference>
<dbReference type="InterPro" id="IPR020103">
    <property type="entry name" value="PsdUridine_synth_cat_dom_sf"/>
</dbReference>
<dbReference type="Gene3D" id="3.30.2350.10">
    <property type="entry name" value="Pseudouridine synthase"/>
    <property type="match status" value="1"/>
</dbReference>
<keyword evidence="8" id="KW-1185">Reference proteome</keyword>
<evidence type="ECO:0000259" key="6">
    <source>
        <dbReference type="SMART" id="SM00363"/>
    </source>
</evidence>
<dbReference type="EMBL" id="JACRSZ010000003">
    <property type="protein sequence ID" value="MBC8572245.1"/>
    <property type="molecule type" value="Genomic_DNA"/>
</dbReference>
<evidence type="ECO:0000256" key="5">
    <source>
        <dbReference type="RuleBase" id="RU362028"/>
    </source>
</evidence>
<evidence type="ECO:0000313" key="8">
    <source>
        <dbReference type="Proteomes" id="UP000657421"/>
    </source>
</evidence>
<protein>
    <recommendedName>
        <fullName evidence="5">Pseudouridine synthase</fullName>
        <ecNumber evidence="5">5.4.99.-</ecNumber>
    </recommendedName>
</protein>
<sequence length="309" mass="34821">MDQKLIQASAEHYGIRIDRFLSEQLPEHSRSYIQKLIKDGQVSIEGKAVKSNYKITGSEEIALLIPDQVIPDILPEDIPLDILYEDQDLIVINKPKGMVVHPAAGHYSGTLVNALMYHCKDDLSGINGVMRPGIVHRIDRNTTGSLLVCKNDFAHNAIAEQLKVHSITRRYRAIVHGNLKDDQGTVDAPIGRHPIDRKKMAIEPRNGRDAITHYHVLERFGNYTYIECQLETGRTHQIRVHMSSIHHPIVGDDVYGPAKCPFSGLQGQTLHAQVLGFIHPRTGEYMEFSAPLPEYFENLLTKLRSISSR</sequence>
<dbReference type="SUPFAM" id="SSF55120">
    <property type="entry name" value="Pseudouridine synthase"/>
    <property type="match status" value="1"/>
</dbReference>
<dbReference type="SMART" id="SM00363">
    <property type="entry name" value="S4"/>
    <property type="match status" value="1"/>
</dbReference>
<dbReference type="InterPro" id="IPR050188">
    <property type="entry name" value="RluA_PseudoU_synthase"/>
</dbReference>
<accession>A0ABR7N7X4</accession>
<evidence type="ECO:0000256" key="4">
    <source>
        <dbReference type="PROSITE-ProRule" id="PRU00182"/>
    </source>
</evidence>
<dbReference type="SUPFAM" id="SSF55174">
    <property type="entry name" value="Alpha-L RNA-binding motif"/>
    <property type="match status" value="1"/>
</dbReference>
<dbReference type="InterPro" id="IPR006145">
    <property type="entry name" value="PsdUridine_synth_RsuA/RluA"/>
</dbReference>
<dbReference type="Pfam" id="PF00849">
    <property type="entry name" value="PseudoU_synth_2"/>
    <property type="match status" value="1"/>
</dbReference>
<dbReference type="CDD" id="cd00165">
    <property type="entry name" value="S4"/>
    <property type="match status" value="1"/>
</dbReference>
<evidence type="ECO:0000256" key="3">
    <source>
        <dbReference type="ARBA" id="ARBA00023235"/>
    </source>
</evidence>
<dbReference type="PANTHER" id="PTHR21600">
    <property type="entry name" value="MITOCHONDRIAL RNA PSEUDOURIDINE SYNTHASE"/>
    <property type="match status" value="1"/>
</dbReference>
<dbReference type="RefSeq" id="WP_249307231.1">
    <property type="nucleotide sequence ID" value="NZ_JACRSZ010000003.1"/>
</dbReference>
<dbReference type="PROSITE" id="PS50889">
    <property type="entry name" value="S4"/>
    <property type="match status" value="1"/>
</dbReference>
<comment type="caution">
    <text evidence="7">The sequence shown here is derived from an EMBL/GenBank/DDBJ whole genome shotgun (WGS) entry which is preliminary data.</text>
</comment>
<keyword evidence="4" id="KW-0694">RNA-binding</keyword>
<gene>
    <name evidence="7" type="ORF">H8716_03975</name>
</gene>
<dbReference type="Proteomes" id="UP000657421">
    <property type="component" value="Unassembled WGS sequence"/>
</dbReference>
<dbReference type="InterPro" id="IPR002942">
    <property type="entry name" value="S4_RNA-bd"/>
</dbReference>
<evidence type="ECO:0000256" key="2">
    <source>
        <dbReference type="ARBA" id="ARBA00010876"/>
    </source>
</evidence>
<organism evidence="7 8">
    <name type="scientific">Jingyaoa shaoxingensis</name>
    <dbReference type="NCBI Taxonomy" id="2763671"/>
    <lineage>
        <taxon>Bacteria</taxon>
        <taxon>Bacillati</taxon>
        <taxon>Bacillota</taxon>
        <taxon>Clostridia</taxon>
        <taxon>Lachnospirales</taxon>
        <taxon>Lachnospiraceae</taxon>
        <taxon>Jingyaoa</taxon>
    </lineage>
</organism>
<keyword evidence="3 5" id="KW-0413">Isomerase</keyword>
<dbReference type="CDD" id="cd02869">
    <property type="entry name" value="PseudoU_synth_RluA_like"/>
    <property type="match status" value="1"/>
</dbReference>
<name>A0ABR7N7X4_9FIRM</name>
<evidence type="ECO:0000313" key="7">
    <source>
        <dbReference type="EMBL" id="MBC8572245.1"/>
    </source>
</evidence>
<evidence type="ECO:0000256" key="1">
    <source>
        <dbReference type="ARBA" id="ARBA00000073"/>
    </source>
</evidence>
<dbReference type="Gene3D" id="3.10.290.10">
    <property type="entry name" value="RNA-binding S4 domain"/>
    <property type="match status" value="1"/>
</dbReference>
<dbReference type="InterPro" id="IPR006225">
    <property type="entry name" value="PsdUridine_synth_RluC/D"/>
</dbReference>
<dbReference type="NCBIfam" id="TIGR00005">
    <property type="entry name" value="rluA_subfam"/>
    <property type="match status" value="1"/>
</dbReference>
<comment type="function">
    <text evidence="5">Responsible for synthesis of pseudouridine from uracil.</text>
</comment>
<dbReference type="PANTHER" id="PTHR21600:SF44">
    <property type="entry name" value="RIBOSOMAL LARGE SUBUNIT PSEUDOURIDINE SYNTHASE D"/>
    <property type="match status" value="1"/>
</dbReference>
<proteinExistence type="inferred from homology"/>
<dbReference type="InterPro" id="IPR036986">
    <property type="entry name" value="S4_RNA-bd_sf"/>
</dbReference>
<feature type="domain" description="RNA-binding S4" evidence="6">
    <location>
        <begin position="15"/>
        <end position="79"/>
    </location>
</feature>